<dbReference type="Proteomes" id="UP001303160">
    <property type="component" value="Unassembled WGS sequence"/>
</dbReference>
<sequence length="191" mass="21630">MKRKIFGRLSIVDITQPPQHREIAAIGEEKYTLTLHITPQLEVADLELDTGNLLAPTCFDGLTPSEEQVEEQDADTAAILIPYRNLRTVIKDFTRPALVEYFIDRALIDYLPHTDLWHHIKAVSTEADVQNWPERTISLAIEASLRAQDYEAFEHITSNGQNKSSCDLVAIVEKATMMRPGCFDEPQLQRG</sequence>
<organism evidence="1 2">
    <name type="scientific">Triangularia verruculosa</name>
    <dbReference type="NCBI Taxonomy" id="2587418"/>
    <lineage>
        <taxon>Eukaryota</taxon>
        <taxon>Fungi</taxon>
        <taxon>Dikarya</taxon>
        <taxon>Ascomycota</taxon>
        <taxon>Pezizomycotina</taxon>
        <taxon>Sordariomycetes</taxon>
        <taxon>Sordariomycetidae</taxon>
        <taxon>Sordariales</taxon>
        <taxon>Podosporaceae</taxon>
        <taxon>Triangularia</taxon>
    </lineage>
</organism>
<gene>
    <name evidence="1" type="ORF">QBC40DRAFT_302856</name>
</gene>
<reference evidence="1" key="2">
    <citation type="submission" date="2023-05" db="EMBL/GenBank/DDBJ databases">
        <authorList>
            <consortium name="Lawrence Berkeley National Laboratory"/>
            <person name="Steindorff A."/>
            <person name="Hensen N."/>
            <person name="Bonometti L."/>
            <person name="Westerberg I."/>
            <person name="Brannstrom I.O."/>
            <person name="Guillou S."/>
            <person name="Cros-Aarteil S."/>
            <person name="Calhoun S."/>
            <person name="Haridas S."/>
            <person name="Kuo A."/>
            <person name="Mondo S."/>
            <person name="Pangilinan J."/>
            <person name="Riley R."/>
            <person name="Labutti K."/>
            <person name="Andreopoulos B."/>
            <person name="Lipzen A."/>
            <person name="Chen C."/>
            <person name="Yanf M."/>
            <person name="Daum C."/>
            <person name="Ng V."/>
            <person name="Clum A."/>
            <person name="Ohm R."/>
            <person name="Martin F."/>
            <person name="Silar P."/>
            <person name="Natvig D."/>
            <person name="Lalanne C."/>
            <person name="Gautier V."/>
            <person name="Ament-Velasquez S.L."/>
            <person name="Kruys A."/>
            <person name="Hutchinson M.I."/>
            <person name="Powell A.J."/>
            <person name="Barry K."/>
            <person name="Miller A.N."/>
            <person name="Grigoriev I.V."/>
            <person name="Debuchy R."/>
            <person name="Gladieux P."/>
            <person name="Thoren M.H."/>
            <person name="Johannesson H."/>
        </authorList>
    </citation>
    <scope>NUCLEOTIDE SEQUENCE</scope>
    <source>
        <strain evidence="1">CBS 315.58</strain>
    </source>
</reference>
<comment type="caution">
    <text evidence="1">The sequence shown here is derived from an EMBL/GenBank/DDBJ whole genome shotgun (WGS) entry which is preliminary data.</text>
</comment>
<dbReference type="EMBL" id="MU863877">
    <property type="protein sequence ID" value="KAK4205189.1"/>
    <property type="molecule type" value="Genomic_DNA"/>
</dbReference>
<evidence type="ECO:0000313" key="2">
    <source>
        <dbReference type="Proteomes" id="UP001303160"/>
    </source>
</evidence>
<protein>
    <submittedName>
        <fullName evidence="1">Uncharacterized protein</fullName>
    </submittedName>
</protein>
<accession>A0AAN6XQW3</accession>
<name>A0AAN6XQW3_9PEZI</name>
<proteinExistence type="predicted"/>
<evidence type="ECO:0000313" key="1">
    <source>
        <dbReference type="EMBL" id="KAK4205189.1"/>
    </source>
</evidence>
<reference evidence="1" key="1">
    <citation type="journal article" date="2023" name="Mol. Phylogenet. Evol.">
        <title>Genome-scale phylogeny and comparative genomics of the fungal order Sordariales.</title>
        <authorList>
            <person name="Hensen N."/>
            <person name="Bonometti L."/>
            <person name="Westerberg I."/>
            <person name="Brannstrom I.O."/>
            <person name="Guillou S."/>
            <person name="Cros-Aarteil S."/>
            <person name="Calhoun S."/>
            <person name="Haridas S."/>
            <person name="Kuo A."/>
            <person name="Mondo S."/>
            <person name="Pangilinan J."/>
            <person name="Riley R."/>
            <person name="LaButti K."/>
            <person name="Andreopoulos B."/>
            <person name="Lipzen A."/>
            <person name="Chen C."/>
            <person name="Yan M."/>
            <person name="Daum C."/>
            <person name="Ng V."/>
            <person name="Clum A."/>
            <person name="Steindorff A."/>
            <person name="Ohm R.A."/>
            <person name="Martin F."/>
            <person name="Silar P."/>
            <person name="Natvig D.O."/>
            <person name="Lalanne C."/>
            <person name="Gautier V."/>
            <person name="Ament-Velasquez S.L."/>
            <person name="Kruys A."/>
            <person name="Hutchinson M.I."/>
            <person name="Powell A.J."/>
            <person name="Barry K."/>
            <person name="Miller A.N."/>
            <person name="Grigoriev I.V."/>
            <person name="Debuchy R."/>
            <person name="Gladieux P."/>
            <person name="Hiltunen Thoren M."/>
            <person name="Johannesson H."/>
        </authorList>
    </citation>
    <scope>NUCLEOTIDE SEQUENCE</scope>
    <source>
        <strain evidence="1">CBS 315.58</strain>
    </source>
</reference>
<dbReference type="AlphaFoldDB" id="A0AAN6XQW3"/>
<keyword evidence="2" id="KW-1185">Reference proteome</keyword>